<accession>A0A645C993</accession>
<comment type="caution">
    <text evidence="5">The sequence shown here is derived from an EMBL/GenBank/DDBJ whole genome shotgun (WGS) entry which is preliminary data.</text>
</comment>
<dbReference type="NCBIfam" id="NF002531">
    <property type="entry name" value="PRK02001.1"/>
    <property type="match status" value="1"/>
</dbReference>
<protein>
    <submittedName>
        <fullName evidence="5">Ribosome maturation factor RimP</fullName>
    </submittedName>
</protein>
<gene>
    <name evidence="5" type="primary">rimP_30</name>
    <name evidence="5" type="ORF">SDC9_119037</name>
</gene>
<dbReference type="InterPro" id="IPR035956">
    <property type="entry name" value="RimP_N_sf"/>
</dbReference>
<feature type="domain" description="Ribosome maturation factor RimP C-terminal" evidence="4">
    <location>
        <begin position="96"/>
        <end position="169"/>
    </location>
</feature>
<keyword evidence="2" id="KW-0690">Ribosome biogenesis</keyword>
<evidence type="ECO:0000259" key="3">
    <source>
        <dbReference type="Pfam" id="PF02576"/>
    </source>
</evidence>
<proteinExistence type="inferred from homology"/>
<keyword evidence="1" id="KW-0963">Cytoplasm</keyword>
<dbReference type="Gene3D" id="3.30.300.70">
    <property type="entry name" value="RimP-like superfamily, N-terminal"/>
    <property type="match status" value="1"/>
</dbReference>
<dbReference type="InterPro" id="IPR003728">
    <property type="entry name" value="Ribosome_maturation_RimP"/>
</dbReference>
<dbReference type="Pfam" id="PF17384">
    <property type="entry name" value="DUF150_C"/>
    <property type="match status" value="1"/>
</dbReference>
<dbReference type="SUPFAM" id="SSF75420">
    <property type="entry name" value="YhbC-like, N-terminal domain"/>
    <property type="match status" value="1"/>
</dbReference>
<evidence type="ECO:0000313" key="5">
    <source>
        <dbReference type="EMBL" id="MPM72064.1"/>
    </source>
</evidence>
<dbReference type="HAMAP" id="MF_01077">
    <property type="entry name" value="RimP"/>
    <property type="match status" value="1"/>
</dbReference>
<dbReference type="PANTHER" id="PTHR33867">
    <property type="entry name" value="RIBOSOME MATURATION FACTOR RIMP"/>
    <property type="match status" value="1"/>
</dbReference>
<organism evidence="5">
    <name type="scientific">bioreactor metagenome</name>
    <dbReference type="NCBI Taxonomy" id="1076179"/>
    <lineage>
        <taxon>unclassified sequences</taxon>
        <taxon>metagenomes</taxon>
        <taxon>ecological metagenomes</taxon>
    </lineage>
</organism>
<feature type="domain" description="Ribosome maturation factor RimP N-terminal" evidence="3">
    <location>
        <begin position="26"/>
        <end position="90"/>
    </location>
</feature>
<dbReference type="InterPro" id="IPR028989">
    <property type="entry name" value="RimP_N"/>
</dbReference>
<dbReference type="InterPro" id="IPR028998">
    <property type="entry name" value="RimP_C"/>
</dbReference>
<dbReference type="GO" id="GO:0000028">
    <property type="term" value="P:ribosomal small subunit assembly"/>
    <property type="evidence" value="ECO:0007669"/>
    <property type="project" value="TreeGrafter"/>
</dbReference>
<evidence type="ECO:0000259" key="4">
    <source>
        <dbReference type="Pfam" id="PF17384"/>
    </source>
</evidence>
<name>A0A645C993_9ZZZZ</name>
<dbReference type="AlphaFoldDB" id="A0A645C993"/>
<evidence type="ECO:0000256" key="2">
    <source>
        <dbReference type="ARBA" id="ARBA00022517"/>
    </source>
</evidence>
<sequence length="170" mass="19462">MEGTSVPFIVEIKQNMIDKVIVNQIVDEYLKDSELYLVDLKITQDSRVLIEIDAFKGVSLDDCVGLNRHIESKLDREVEDYELEVSSAGLTEPFKVLKQYEKNSGKEVEVLTTEGKKMTGILSRVEEQQFGLTIEKSMKQEGAKRKATVKEELLLSYKNIKTTKLIIRFK</sequence>
<dbReference type="EMBL" id="VSSQ01024510">
    <property type="protein sequence ID" value="MPM72064.1"/>
    <property type="molecule type" value="Genomic_DNA"/>
</dbReference>
<dbReference type="GO" id="GO:0006412">
    <property type="term" value="P:translation"/>
    <property type="evidence" value="ECO:0007669"/>
    <property type="project" value="TreeGrafter"/>
</dbReference>
<dbReference type="Pfam" id="PF02576">
    <property type="entry name" value="RimP_N"/>
    <property type="match status" value="1"/>
</dbReference>
<evidence type="ECO:0000256" key="1">
    <source>
        <dbReference type="ARBA" id="ARBA00022490"/>
    </source>
</evidence>
<dbReference type="PANTHER" id="PTHR33867:SF1">
    <property type="entry name" value="RIBOSOME MATURATION FACTOR RIMP"/>
    <property type="match status" value="1"/>
</dbReference>
<dbReference type="GO" id="GO:0005829">
    <property type="term" value="C:cytosol"/>
    <property type="evidence" value="ECO:0007669"/>
    <property type="project" value="TreeGrafter"/>
</dbReference>
<reference evidence="5" key="1">
    <citation type="submission" date="2019-08" db="EMBL/GenBank/DDBJ databases">
        <authorList>
            <person name="Kucharzyk K."/>
            <person name="Murdoch R.W."/>
            <person name="Higgins S."/>
            <person name="Loffler F."/>
        </authorList>
    </citation>
    <scope>NUCLEOTIDE SEQUENCE</scope>
</reference>